<dbReference type="Gene3D" id="2.40.10.120">
    <property type="match status" value="1"/>
</dbReference>
<dbReference type="PANTHER" id="PTHR45980:SF9">
    <property type="entry name" value="PROTEASE DO-LIKE 10, MITOCHONDRIAL-RELATED"/>
    <property type="match status" value="1"/>
</dbReference>
<dbReference type="InterPro" id="IPR046449">
    <property type="entry name" value="DEGP_PDZ_sf"/>
</dbReference>
<dbReference type="InterPro" id="IPR009003">
    <property type="entry name" value="Peptidase_S1_PA"/>
</dbReference>
<protein>
    <recommendedName>
        <fullName evidence="5">Protease Do-like PDZ domain-containing protein</fullName>
    </recommendedName>
</protein>
<evidence type="ECO:0000313" key="7">
    <source>
        <dbReference type="EnsemblProtists" id="EKX44549"/>
    </source>
</evidence>
<dbReference type="InterPro" id="IPR036034">
    <property type="entry name" value="PDZ_sf"/>
</dbReference>
<dbReference type="SUPFAM" id="SSF50494">
    <property type="entry name" value="Trypsin-like serine proteases"/>
    <property type="match status" value="1"/>
</dbReference>
<keyword evidence="2" id="KW-0645">Protease</keyword>
<evidence type="ECO:0000256" key="1">
    <source>
        <dbReference type="ARBA" id="ARBA00010541"/>
    </source>
</evidence>
<feature type="domain" description="Protease Do-like PDZ" evidence="5">
    <location>
        <begin position="309"/>
        <end position="389"/>
    </location>
</feature>
<dbReference type="Proteomes" id="UP000011087">
    <property type="component" value="Unassembled WGS sequence"/>
</dbReference>
<dbReference type="Pfam" id="PF17815">
    <property type="entry name" value="PDZ_3"/>
    <property type="match status" value="1"/>
</dbReference>
<gene>
    <name evidence="6" type="ORF">GUITHDRAFT_72154</name>
</gene>
<reference evidence="8" key="2">
    <citation type="submission" date="2012-11" db="EMBL/GenBank/DDBJ databases">
        <authorList>
            <person name="Kuo A."/>
            <person name="Curtis B.A."/>
            <person name="Tanifuji G."/>
            <person name="Burki F."/>
            <person name="Gruber A."/>
            <person name="Irimia M."/>
            <person name="Maruyama S."/>
            <person name="Arias M.C."/>
            <person name="Ball S.G."/>
            <person name="Gile G.H."/>
            <person name="Hirakawa Y."/>
            <person name="Hopkins J.F."/>
            <person name="Rensing S.A."/>
            <person name="Schmutz J."/>
            <person name="Symeonidi A."/>
            <person name="Elias M."/>
            <person name="Eveleigh R.J."/>
            <person name="Herman E.K."/>
            <person name="Klute M.J."/>
            <person name="Nakayama T."/>
            <person name="Obornik M."/>
            <person name="Reyes-Prieto A."/>
            <person name="Armbrust E.V."/>
            <person name="Aves S.J."/>
            <person name="Beiko R.G."/>
            <person name="Coutinho P."/>
            <person name="Dacks J.B."/>
            <person name="Durnford D.G."/>
            <person name="Fast N.M."/>
            <person name="Green B.R."/>
            <person name="Grisdale C."/>
            <person name="Hempe F."/>
            <person name="Henrissat B."/>
            <person name="Hoppner M.P."/>
            <person name="Ishida K.-I."/>
            <person name="Kim E."/>
            <person name="Koreny L."/>
            <person name="Kroth P.G."/>
            <person name="Liu Y."/>
            <person name="Malik S.-B."/>
            <person name="Maier U.G."/>
            <person name="McRose D."/>
            <person name="Mock T."/>
            <person name="Neilson J.A."/>
            <person name="Onodera N.T."/>
            <person name="Poole A.M."/>
            <person name="Pritham E.J."/>
            <person name="Richards T.A."/>
            <person name="Rocap G."/>
            <person name="Roy S.W."/>
            <person name="Sarai C."/>
            <person name="Schaack S."/>
            <person name="Shirato S."/>
            <person name="Slamovits C.H."/>
            <person name="Spencer D.F."/>
            <person name="Suzuki S."/>
            <person name="Worden A.Z."/>
            <person name="Zauner S."/>
            <person name="Barry K."/>
            <person name="Bell C."/>
            <person name="Bharti A.K."/>
            <person name="Crow J.A."/>
            <person name="Grimwood J."/>
            <person name="Kramer R."/>
            <person name="Lindquist E."/>
            <person name="Lucas S."/>
            <person name="Salamov A."/>
            <person name="McFadden G.I."/>
            <person name="Lane C.E."/>
            <person name="Keeling P.J."/>
            <person name="Gray M.W."/>
            <person name="Grigoriev I.V."/>
            <person name="Archibald J.M."/>
        </authorList>
    </citation>
    <scope>NUCLEOTIDE SEQUENCE</scope>
    <source>
        <strain evidence="8">CCMP2712</strain>
    </source>
</reference>
<keyword evidence="8" id="KW-1185">Reference proteome</keyword>
<reference evidence="7" key="3">
    <citation type="submission" date="2016-03" db="UniProtKB">
        <authorList>
            <consortium name="EnsemblProtists"/>
        </authorList>
    </citation>
    <scope>IDENTIFICATION</scope>
</reference>
<dbReference type="Gene3D" id="2.30.42.10">
    <property type="match status" value="1"/>
</dbReference>
<evidence type="ECO:0000256" key="3">
    <source>
        <dbReference type="ARBA" id="ARBA00022801"/>
    </source>
</evidence>
<evidence type="ECO:0000256" key="4">
    <source>
        <dbReference type="ARBA" id="ARBA00022825"/>
    </source>
</evidence>
<dbReference type="PRINTS" id="PR00834">
    <property type="entry name" value="PROTEASES2C"/>
</dbReference>
<name>L1J8W6_GUITC</name>
<dbReference type="GeneID" id="17301182"/>
<dbReference type="EMBL" id="JH993004">
    <property type="protein sequence ID" value="EKX44549.1"/>
    <property type="molecule type" value="Genomic_DNA"/>
</dbReference>
<organism evidence="6">
    <name type="scientific">Guillardia theta (strain CCMP2712)</name>
    <name type="common">Cryptophyte</name>
    <dbReference type="NCBI Taxonomy" id="905079"/>
    <lineage>
        <taxon>Eukaryota</taxon>
        <taxon>Cryptophyceae</taxon>
        <taxon>Pyrenomonadales</taxon>
        <taxon>Geminigeraceae</taxon>
        <taxon>Guillardia</taxon>
    </lineage>
</organism>
<dbReference type="GO" id="GO:0004252">
    <property type="term" value="F:serine-type endopeptidase activity"/>
    <property type="evidence" value="ECO:0007669"/>
    <property type="project" value="InterPro"/>
</dbReference>
<dbReference type="AlphaFoldDB" id="L1J8W6"/>
<accession>L1J8W6</accession>
<evidence type="ECO:0000259" key="5">
    <source>
        <dbReference type="Pfam" id="PF17815"/>
    </source>
</evidence>
<reference evidence="6 8" key="1">
    <citation type="journal article" date="2012" name="Nature">
        <title>Algal genomes reveal evolutionary mosaicism and the fate of nucleomorphs.</title>
        <authorList>
            <consortium name="DOE Joint Genome Institute"/>
            <person name="Curtis B.A."/>
            <person name="Tanifuji G."/>
            <person name="Burki F."/>
            <person name="Gruber A."/>
            <person name="Irimia M."/>
            <person name="Maruyama S."/>
            <person name="Arias M.C."/>
            <person name="Ball S.G."/>
            <person name="Gile G.H."/>
            <person name="Hirakawa Y."/>
            <person name="Hopkins J.F."/>
            <person name="Kuo A."/>
            <person name="Rensing S.A."/>
            <person name="Schmutz J."/>
            <person name="Symeonidi A."/>
            <person name="Elias M."/>
            <person name="Eveleigh R.J."/>
            <person name="Herman E.K."/>
            <person name="Klute M.J."/>
            <person name="Nakayama T."/>
            <person name="Obornik M."/>
            <person name="Reyes-Prieto A."/>
            <person name="Armbrust E.V."/>
            <person name="Aves S.J."/>
            <person name="Beiko R.G."/>
            <person name="Coutinho P."/>
            <person name="Dacks J.B."/>
            <person name="Durnford D.G."/>
            <person name="Fast N.M."/>
            <person name="Green B.R."/>
            <person name="Grisdale C.J."/>
            <person name="Hempel F."/>
            <person name="Henrissat B."/>
            <person name="Hoppner M.P."/>
            <person name="Ishida K."/>
            <person name="Kim E."/>
            <person name="Koreny L."/>
            <person name="Kroth P.G."/>
            <person name="Liu Y."/>
            <person name="Malik S.B."/>
            <person name="Maier U.G."/>
            <person name="McRose D."/>
            <person name="Mock T."/>
            <person name="Neilson J.A."/>
            <person name="Onodera N.T."/>
            <person name="Poole A.M."/>
            <person name="Pritham E.J."/>
            <person name="Richards T.A."/>
            <person name="Rocap G."/>
            <person name="Roy S.W."/>
            <person name="Sarai C."/>
            <person name="Schaack S."/>
            <person name="Shirato S."/>
            <person name="Slamovits C.H."/>
            <person name="Spencer D.F."/>
            <person name="Suzuki S."/>
            <person name="Worden A.Z."/>
            <person name="Zauner S."/>
            <person name="Barry K."/>
            <person name="Bell C."/>
            <person name="Bharti A.K."/>
            <person name="Crow J.A."/>
            <person name="Grimwood J."/>
            <person name="Kramer R."/>
            <person name="Lindquist E."/>
            <person name="Lucas S."/>
            <person name="Salamov A."/>
            <person name="McFadden G.I."/>
            <person name="Lane C.E."/>
            <person name="Keeling P.J."/>
            <person name="Gray M.W."/>
            <person name="Grigoriev I.V."/>
            <person name="Archibald J.M."/>
        </authorList>
    </citation>
    <scope>NUCLEOTIDE SEQUENCE</scope>
    <source>
        <strain evidence="6 8">CCMP2712</strain>
    </source>
</reference>
<dbReference type="PaxDb" id="55529-EKX44549"/>
<evidence type="ECO:0000313" key="6">
    <source>
        <dbReference type="EMBL" id="EKX44549.1"/>
    </source>
</evidence>
<evidence type="ECO:0000256" key="2">
    <source>
        <dbReference type="ARBA" id="ARBA00022670"/>
    </source>
</evidence>
<dbReference type="RefSeq" id="XP_005831529.1">
    <property type="nucleotide sequence ID" value="XM_005831472.1"/>
</dbReference>
<dbReference type="Gene3D" id="3.20.190.20">
    <property type="match status" value="1"/>
</dbReference>
<dbReference type="InterPro" id="IPR041517">
    <property type="entry name" value="DEGP_PDZ"/>
</dbReference>
<sequence length="393" mass="43562">MTFNSIIKVYTVAASPNWFMPWQTKQQRESTGSGFIIEGRRIITNAHCVADQAHVMIRKHGDPTKYTARVVAVGHECDLALLTTDSEEFWEGTRPLTFGGIPELQDPVAVVGYPTGGDNISVSVGVVSRVEPQQYVHGATSLLAIQIDAAINPGNSGGPALINHEVVGVAFQSLEGAENIGFIIPVPIINHFLRDVEKNSGVYGFPALGISCQAMENTQLRSFYGMKTNETGVLICKIRPLTDSAQKLKEHDVILEIDGQVVGNDGTVVFRNRERISFDYVLSRKFAGQSRLQDVQLYSVEAQPLKHLVPIQQYDLLPRYFIYAGLVFTPLSQPYLHEYGDDWYNTSPRRLCDRALMGEQQIEDQEAVILSQVLQDSTNAGYEALCNMQARCP</sequence>
<dbReference type="PANTHER" id="PTHR45980">
    <property type="match status" value="1"/>
</dbReference>
<proteinExistence type="inferred from homology"/>
<comment type="similarity">
    <text evidence="1">Belongs to the peptidase S1C family.</text>
</comment>
<dbReference type="OrthoDB" id="4217619at2759"/>
<dbReference type="SUPFAM" id="SSF50156">
    <property type="entry name" value="PDZ domain-like"/>
    <property type="match status" value="1"/>
</dbReference>
<dbReference type="Pfam" id="PF13365">
    <property type="entry name" value="Trypsin_2"/>
    <property type="match status" value="1"/>
</dbReference>
<dbReference type="InterPro" id="IPR001940">
    <property type="entry name" value="Peptidase_S1C"/>
</dbReference>
<dbReference type="GO" id="GO:0006508">
    <property type="term" value="P:proteolysis"/>
    <property type="evidence" value="ECO:0007669"/>
    <property type="project" value="UniProtKB-KW"/>
</dbReference>
<keyword evidence="3" id="KW-0378">Hydrolase</keyword>
<evidence type="ECO:0000313" key="8">
    <source>
        <dbReference type="Proteomes" id="UP000011087"/>
    </source>
</evidence>
<dbReference type="eggNOG" id="KOG1320">
    <property type="taxonomic scope" value="Eukaryota"/>
</dbReference>
<keyword evidence="4" id="KW-0720">Serine protease</keyword>
<dbReference type="STRING" id="905079.L1J8W6"/>
<dbReference type="OMA" id="FRVGECG"/>
<dbReference type="EnsemblProtists" id="EKX44549">
    <property type="protein sequence ID" value="EKX44549"/>
    <property type="gene ID" value="GUITHDRAFT_72154"/>
</dbReference>
<dbReference type="HOGENOM" id="CLU_020120_10_2_1"/>
<dbReference type="KEGG" id="gtt:GUITHDRAFT_72154"/>